<name>A0AAD5RQP2_9PEZI</name>
<feature type="compositionally biased region" description="Acidic residues" evidence="1">
    <location>
        <begin position="94"/>
        <end position="119"/>
    </location>
</feature>
<feature type="region of interest" description="Disordered" evidence="1">
    <location>
        <begin position="1"/>
        <end position="39"/>
    </location>
</feature>
<accession>A0AAD5RQP2</accession>
<keyword evidence="3" id="KW-1185">Reference proteome</keyword>
<dbReference type="EMBL" id="JAKWBI020000128">
    <property type="protein sequence ID" value="KAJ2901984.1"/>
    <property type="molecule type" value="Genomic_DNA"/>
</dbReference>
<comment type="caution">
    <text evidence="2">The sequence shown here is derived from an EMBL/GenBank/DDBJ whole genome shotgun (WGS) entry which is preliminary data.</text>
</comment>
<feature type="region of interest" description="Disordered" evidence="1">
    <location>
        <begin position="79"/>
        <end position="128"/>
    </location>
</feature>
<sequence>MSKPSPPSGERKTDDELDESCLAHPSLRPRPGPLHPPPNLHVCSSLTFTFLVQKRFPSNSKDEKVRNFNMVKFIAKALRKEGIPANSGEKEPGDGDWDGLDTSDDGDDGDSEDSSDDDVDKLGRGGKE</sequence>
<reference evidence="2" key="1">
    <citation type="submission" date="2022-07" db="EMBL/GenBank/DDBJ databases">
        <title>Draft genome sequence of Zalerion maritima ATCC 34329, a (micro)plastics degrading marine fungus.</title>
        <authorList>
            <person name="Paco A."/>
            <person name="Goncalves M.F.M."/>
            <person name="Rocha-Santos T.A.P."/>
            <person name="Alves A."/>
        </authorList>
    </citation>
    <scope>NUCLEOTIDE SEQUENCE</scope>
    <source>
        <strain evidence="2">ATCC 34329</strain>
    </source>
</reference>
<evidence type="ECO:0000256" key="1">
    <source>
        <dbReference type="SAM" id="MobiDB-lite"/>
    </source>
</evidence>
<organism evidence="2 3">
    <name type="scientific">Zalerion maritima</name>
    <dbReference type="NCBI Taxonomy" id="339359"/>
    <lineage>
        <taxon>Eukaryota</taxon>
        <taxon>Fungi</taxon>
        <taxon>Dikarya</taxon>
        <taxon>Ascomycota</taxon>
        <taxon>Pezizomycotina</taxon>
        <taxon>Sordariomycetes</taxon>
        <taxon>Lulworthiomycetidae</taxon>
        <taxon>Lulworthiales</taxon>
        <taxon>Lulworthiaceae</taxon>
        <taxon>Zalerion</taxon>
    </lineage>
</organism>
<evidence type="ECO:0000313" key="2">
    <source>
        <dbReference type="EMBL" id="KAJ2901984.1"/>
    </source>
</evidence>
<dbReference type="AlphaFoldDB" id="A0AAD5RQP2"/>
<dbReference type="Proteomes" id="UP001201980">
    <property type="component" value="Unassembled WGS sequence"/>
</dbReference>
<feature type="compositionally biased region" description="Pro residues" evidence="1">
    <location>
        <begin position="28"/>
        <end position="39"/>
    </location>
</feature>
<proteinExistence type="predicted"/>
<protein>
    <submittedName>
        <fullName evidence="2">Uncharacterized protein</fullName>
    </submittedName>
</protein>
<gene>
    <name evidence="2" type="ORF">MKZ38_001125</name>
</gene>
<evidence type="ECO:0000313" key="3">
    <source>
        <dbReference type="Proteomes" id="UP001201980"/>
    </source>
</evidence>
<feature type="compositionally biased region" description="Basic and acidic residues" evidence="1">
    <location>
        <begin position="79"/>
        <end position="93"/>
    </location>
</feature>